<feature type="domain" description="HIT" evidence="2">
    <location>
        <begin position="23"/>
        <end position="131"/>
    </location>
</feature>
<protein>
    <recommendedName>
        <fullName evidence="2">HIT domain-containing protein</fullName>
    </recommendedName>
</protein>
<evidence type="ECO:0000313" key="3">
    <source>
        <dbReference type="EMBL" id="AOP50649.1"/>
    </source>
</evidence>
<dbReference type="Gene3D" id="3.30.428.10">
    <property type="entry name" value="HIT-like"/>
    <property type="match status" value="1"/>
</dbReference>
<evidence type="ECO:0000256" key="1">
    <source>
        <dbReference type="PROSITE-ProRule" id="PRU00464"/>
    </source>
</evidence>
<dbReference type="InterPro" id="IPR036265">
    <property type="entry name" value="HIT-like_sf"/>
</dbReference>
<evidence type="ECO:0000259" key="2">
    <source>
        <dbReference type="PROSITE" id="PS51084"/>
    </source>
</evidence>
<dbReference type="KEGG" id="slc:SL103_34320"/>
<organism evidence="3 4">
    <name type="scientific">Streptomyces lydicus</name>
    <dbReference type="NCBI Taxonomy" id="47763"/>
    <lineage>
        <taxon>Bacteria</taxon>
        <taxon>Bacillati</taxon>
        <taxon>Actinomycetota</taxon>
        <taxon>Actinomycetes</taxon>
        <taxon>Kitasatosporales</taxon>
        <taxon>Streptomycetaceae</taxon>
        <taxon>Streptomyces</taxon>
    </lineage>
</organism>
<dbReference type="RefSeq" id="WP_069572873.1">
    <property type="nucleotide sequence ID" value="NZ_CP017157.1"/>
</dbReference>
<dbReference type="SUPFAM" id="SSF54197">
    <property type="entry name" value="HIT-like"/>
    <property type="match status" value="1"/>
</dbReference>
<dbReference type="InterPro" id="IPR011146">
    <property type="entry name" value="HIT-like"/>
</dbReference>
<dbReference type="Proteomes" id="UP000094094">
    <property type="component" value="Chromosome"/>
</dbReference>
<sequence>MLRDLRCAGADFCEEIAGAQESTFSLVYEGEPRSRVIWETNGFRLIADLSPLSVGHLLLLPVEHYLSFAQLIEERGVELAGVLESVGALYRATFGRLTVLEHGSSAAMKASACISHAHWHLMPVDGNQVNSLITADGLPRSALTDLKQLAPYGGTPYFLCGRPGKYYVYDGQRPMRSQYLRSIVGQVLGIPDPLFDYALVVRKELLRETVARTSGWRSILDGPR</sequence>
<feature type="short sequence motif" description="Histidine triad motif" evidence="1">
    <location>
        <begin position="116"/>
        <end position="120"/>
    </location>
</feature>
<dbReference type="Pfam" id="PF01230">
    <property type="entry name" value="HIT"/>
    <property type="match status" value="1"/>
</dbReference>
<gene>
    <name evidence="3" type="ORF">SL103_34320</name>
</gene>
<accession>A0A1D7VV29</accession>
<dbReference type="AlphaFoldDB" id="A0A1D7VV29"/>
<reference evidence="3 4" key="1">
    <citation type="submission" date="2016-09" db="EMBL/GenBank/DDBJ databases">
        <title>Complete genome sequencing of Streptomyces lydicus 103 and metabolic pathways analysis of antibiotic biosynthesis.</title>
        <authorList>
            <person name="Jia N."/>
            <person name="Ding M.-Z."/>
            <person name="Gao F."/>
            <person name="Yuan Y.-J."/>
        </authorList>
    </citation>
    <scope>NUCLEOTIDE SEQUENCE [LARGE SCALE GENOMIC DNA]</scope>
    <source>
        <strain evidence="3 4">103</strain>
    </source>
</reference>
<proteinExistence type="predicted"/>
<dbReference type="EMBL" id="CP017157">
    <property type="protein sequence ID" value="AOP50649.1"/>
    <property type="molecule type" value="Genomic_DNA"/>
</dbReference>
<dbReference type="GO" id="GO:0003824">
    <property type="term" value="F:catalytic activity"/>
    <property type="evidence" value="ECO:0007669"/>
    <property type="project" value="InterPro"/>
</dbReference>
<name>A0A1D7VV29_9ACTN</name>
<dbReference type="PROSITE" id="PS51084">
    <property type="entry name" value="HIT_2"/>
    <property type="match status" value="1"/>
</dbReference>
<evidence type="ECO:0000313" key="4">
    <source>
        <dbReference type="Proteomes" id="UP000094094"/>
    </source>
</evidence>
<keyword evidence="4" id="KW-1185">Reference proteome</keyword>